<dbReference type="AlphaFoldDB" id="A0A023GE42"/>
<feature type="chain" id="PRO_5001521956" evidence="1">
    <location>
        <begin position="17"/>
        <end position="207"/>
    </location>
</feature>
<proteinExistence type="evidence at transcript level"/>
<protein>
    <submittedName>
        <fullName evidence="2">Putative secreted protein 94</fullName>
    </submittedName>
</protein>
<organism evidence="2">
    <name type="scientific">Amblyomma triste</name>
    <name type="common">Neotropical tick</name>
    <dbReference type="NCBI Taxonomy" id="251400"/>
    <lineage>
        <taxon>Eukaryota</taxon>
        <taxon>Metazoa</taxon>
        <taxon>Ecdysozoa</taxon>
        <taxon>Arthropoda</taxon>
        <taxon>Chelicerata</taxon>
        <taxon>Arachnida</taxon>
        <taxon>Acari</taxon>
        <taxon>Parasitiformes</taxon>
        <taxon>Ixodida</taxon>
        <taxon>Ixodoidea</taxon>
        <taxon>Ixodidae</taxon>
        <taxon>Amblyomminae</taxon>
        <taxon>Amblyomma</taxon>
    </lineage>
</organism>
<evidence type="ECO:0000313" key="2">
    <source>
        <dbReference type="EMBL" id="JAC30980.1"/>
    </source>
</evidence>
<evidence type="ECO:0000256" key="1">
    <source>
        <dbReference type="SAM" id="SignalP"/>
    </source>
</evidence>
<accession>A0A023GE42</accession>
<feature type="signal peptide" evidence="1">
    <location>
        <begin position="1"/>
        <end position="16"/>
    </location>
</feature>
<dbReference type="InterPro" id="IPR012674">
    <property type="entry name" value="Calycin"/>
</dbReference>
<keyword evidence="1" id="KW-0732">Signal</keyword>
<dbReference type="Gene3D" id="2.40.128.20">
    <property type="match status" value="1"/>
</dbReference>
<reference evidence="2" key="1">
    <citation type="submission" date="2014-03" db="EMBL/GenBank/DDBJ databases">
        <title>The sialotranscriptome of Amblyomma triste, Amblyomma parvum and Amblyomma cajennense ticks, uncovered by 454-based RNA-seq.</title>
        <authorList>
            <person name="Garcia G.R."/>
            <person name="Gardinassi L.G."/>
            <person name="Ribeiro J.M."/>
            <person name="Anatriello E."/>
            <person name="Ferreira B.R."/>
            <person name="Moreira H.N."/>
            <person name="Mafra C."/>
            <person name="Olegario M.M."/>
            <person name="Szabo P.J."/>
            <person name="Miranda-Santos I.K."/>
            <person name="Maruyama S.R."/>
        </authorList>
    </citation>
    <scope>NUCLEOTIDE SEQUENCE</scope>
    <source>
        <strain evidence="2">Mato Grasso do Sul</strain>
        <tissue evidence="2">Salivary glands</tissue>
    </source>
</reference>
<sequence length="207" mass="24005">MLLLPFFIMSFGLCATERKVEPKRPDIDSKQIYKATRKMLNSKQNLRLLMVSSGIKVDKWKCLISKYIGKKDGRIYRRLETDVKKTRDKFDQIKTTMGISVRKSSKYYPYLKVSSLDELFPRLETKIQYIRHAEHMTCFVLQAASNDGGTIDKTENHRPGRRLPCALWGYNQTRECEMNFVKMCGAGTPVNLRECTGFEKGKSQSRN</sequence>
<dbReference type="EMBL" id="GBBM01004438">
    <property type="protein sequence ID" value="JAC30980.1"/>
    <property type="molecule type" value="mRNA"/>
</dbReference>
<name>A0A023GE42_AMBTT</name>